<organism evidence="1 2">
    <name type="scientific">Marinobacter maroccanus</name>
    <dbReference type="NCBI Taxonomy" id="2055143"/>
    <lineage>
        <taxon>Bacteria</taxon>
        <taxon>Pseudomonadati</taxon>
        <taxon>Pseudomonadota</taxon>
        <taxon>Gammaproteobacteria</taxon>
        <taxon>Pseudomonadales</taxon>
        <taxon>Marinobacteraceae</taxon>
        <taxon>Marinobacter</taxon>
    </lineage>
</organism>
<sequence length="94" mass="10243">MTAQTLQRVVVRLSTYLTESGVTMNRSKSRKLLKMLDDALAETVGEGVADDVSEAQLLSRAMDRLPDYFPVVEEAIPAPAPPLLRGSIGYRAHG</sequence>
<gene>
    <name evidence="1" type="ORF">KEHDKFFH_08265</name>
</gene>
<accession>A0A2S5ZBH8</accession>
<comment type="caution">
    <text evidence="1">The sequence shown here is derived from an EMBL/GenBank/DDBJ whole genome shotgun (WGS) entry which is preliminary data.</text>
</comment>
<dbReference type="Proteomes" id="UP000239917">
    <property type="component" value="Unassembled WGS sequence"/>
</dbReference>
<dbReference type="AlphaFoldDB" id="A0A2S5ZBH8"/>
<protein>
    <submittedName>
        <fullName evidence="1">Uncharacterized protein</fullName>
    </submittedName>
</protein>
<dbReference type="OrthoDB" id="6919369at2"/>
<name>A0A2S5ZBH8_9GAMM</name>
<reference evidence="1 2" key="1">
    <citation type="submission" date="2018-01" db="EMBL/GenBank/DDBJ databases">
        <title>Complete genome sequences of the type strains of Marinobacter flavimaris and Marinobacter maroccanus.</title>
        <authorList>
            <person name="Palau M."/>
            <person name="Boujida N."/>
            <person name="Manresa A."/>
            <person name="Minana-Galbis D."/>
        </authorList>
    </citation>
    <scope>NUCLEOTIDE SEQUENCE [LARGE SCALE GENOMIC DNA]</scope>
    <source>
        <strain evidence="1 2">N4</strain>
    </source>
</reference>
<evidence type="ECO:0000313" key="1">
    <source>
        <dbReference type="EMBL" id="PPI84691.1"/>
    </source>
</evidence>
<keyword evidence="2" id="KW-1185">Reference proteome</keyword>
<dbReference type="RefSeq" id="WP_104321473.1">
    <property type="nucleotide sequence ID" value="NZ_PSSX01000005.1"/>
</dbReference>
<dbReference type="EMBL" id="PSSX01000005">
    <property type="protein sequence ID" value="PPI84691.1"/>
    <property type="molecule type" value="Genomic_DNA"/>
</dbReference>
<proteinExistence type="predicted"/>
<evidence type="ECO:0000313" key="2">
    <source>
        <dbReference type="Proteomes" id="UP000239917"/>
    </source>
</evidence>